<organism evidence="2 3">
    <name type="scientific">Neolewinella xylanilytica</name>
    <dbReference type="NCBI Taxonomy" id="1514080"/>
    <lineage>
        <taxon>Bacteria</taxon>
        <taxon>Pseudomonadati</taxon>
        <taxon>Bacteroidota</taxon>
        <taxon>Saprospiria</taxon>
        <taxon>Saprospirales</taxon>
        <taxon>Lewinellaceae</taxon>
        <taxon>Neolewinella</taxon>
    </lineage>
</organism>
<dbReference type="SUPFAM" id="SSF53448">
    <property type="entry name" value="Nucleotide-diphospho-sugar transferases"/>
    <property type="match status" value="1"/>
</dbReference>
<dbReference type="GO" id="GO:0016779">
    <property type="term" value="F:nucleotidyltransferase activity"/>
    <property type="evidence" value="ECO:0007669"/>
    <property type="project" value="UniProtKB-KW"/>
</dbReference>
<comment type="caution">
    <text evidence="2">The sequence shown here is derived from an EMBL/GenBank/DDBJ whole genome shotgun (WGS) entry which is preliminary data.</text>
</comment>
<gene>
    <name evidence="2" type="ORF">CLV84_3162</name>
</gene>
<keyword evidence="2" id="KW-0548">Nucleotidyltransferase</keyword>
<keyword evidence="3" id="KW-1185">Reference proteome</keyword>
<evidence type="ECO:0000313" key="3">
    <source>
        <dbReference type="Proteomes" id="UP000237662"/>
    </source>
</evidence>
<evidence type="ECO:0000313" key="2">
    <source>
        <dbReference type="EMBL" id="PPK86240.1"/>
    </source>
</evidence>
<dbReference type="OrthoDB" id="9779263at2"/>
<dbReference type="PANTHER" id="PTHR43777">
    <property type="entry name" value="MOLYBDENUM COFACTOR CYTIDYLYLTRANSFERASE"/>
    <property type="match status" value="1"/>
</dbReference>
<dbReference type="Gene3D" id="3.90.550.10">
    <property type="entry name" value="Spore Coat Polysaccharide Biosynthesis Protein SpsA, Chain A"/>
    <property type="match status" value="1"/>
</dbReference>
<dbReference type="EMBL" id="PTJC01000006">
    <property type="protein sequence ID" value="PPK86240.1"/>
    <property type="molecule type" value="Genomic_DNA"/>
</dbReference>
<reference evidence="2 3" key="1">
    <citation type="submission" date="2018-02" db="EMBL/GenBank/DDBJ databases">
        <title>Genomic Encyclopedia of Archaeal and Bacterial Type Strains, Phase II (KMG-II): from individual species to whole genera.</title>
        <authorList>
            <person name="Goeker M."/>
        </authorList>
    </citation>
    <scope>NUCLEOTIDE SEQUENCE [LARGE SCALE GENOMIC DNA]</scope>
    <source>
        <strain evidence="2 3">DSM 29526</strain>
    </source>
</reference>
<dbReference type="Pfam" id="PF12804">
    <property type="entry name" value="NTP_transf_3"/>
    <property type="match status" value="1"/>
</dbReference>
<name>A0A2S6I514_9BACT</name>
<keyword evidence="2" id="KW-0808">Transferase</keyword>
<dbReference type="PANTHER" id="PTHR43777:SF1">
    <property type="entry name" value="MOLYBDENUM COFACTOR CYTIDYLYLTRANSFERASE"/>
    <property type="match status" value="1"/>
</dbReference>
<dbReference type="CDD" id="cd04182">
    <property type="entry name" value="GT_2_like_f"/>
    <property type="match status" value="1"/>
</dbReference>
<dbReference type="Proteomes" id="UP000237662">
    <property type="component" value="Unassembled WGS sequence"/>
</dbReference>
<sequence length="199" mass="21134">MKTAILLLAAGSATRMGTAKQLLPWRGTTLVRHAADTALRVPDAEVFVVVGAHKGKVIGELKALSVNVVHNSGYEEGLGSSIAAGVREILAPARRRPSRLLIMLADQPSVTATFLAGLLRRSEREASIVAAAYSGRAGVPAVFPAHYFDVLQNLGGDAGAGQLLNGGEAPVTLIQPDVDLFDIDTPEDYQRYEGNQERH</sequence>
<evidence type="ECO:0000259" key="1">
    <source>
        <dbReference type="Pfam" id="PF12804"/>
    </source>
</evidence>
<protein>
    <submittedName>
        <fullName evidence="2">Molybdenum cofactor cytidylyltransferase</fullName>
    </submittedName>
</protein>
<feature type="domain" description="MobA-like NTP transferase" evidence="1">
    <location>
        <begin position="6"/>
        <end position="165"/>
    </location>
</feature>
<dbReference type="InterPro" id="IPR029044">
    <property type="entry name" value="Nucleotide-diphossugar_trans"/>
</dbReference>
<dbReference type="AlphaFoldDB" id="A0A2S6I514"/>
<dbReference type="RefSeq" id="WP_104420689.1">
    <property type="nucleotide sequence ID" value="NZ_PTJC01000006.1"/>
</dbReference>
<proteinExistence type="predicted"/>
<dbReference type="InterPro" id="IPR025877">
    <property type="entry name" value="MobA-like_NTP_Trfase"/>
</dbReference>
<accession>A0A2S6I514</accession>